<organism evidence="3 4">
    <name type="scientific">Rhipicephalus sanguineus</name>
    <name type="common">Brown dog tick</name>
    <name type="synonym">Ixodes sanguineus</name>
    <dbReference type="NCBI Taxonomy" id="34632"/>
    <lineage>
        <taxon>Eukaryota</taxon>
        <taxon>Metazoa</taxon>
        <taxon>Ecdysozoa</taxon>
        <taxon>Arthropoda</taxon>
        <taxon>Chelicerata</taxon>
        <taxon>Arachnida</taxon>
        <taxon>Acari</taxon>
        <taxon>Parasitiformes</taxon>
        <taxon>Ixodida</taxon>
        <taxon>Ixodoidea</taxon>
        <taxon>Ixodidae</taxon>
        <taxon>Rhipicephalinae</taxon>
        <taxon>Rhipicephalus</taxon>
        <taxon>Rhipicephalus</taxon>
    </lineage>
</organism>
<dbReference type="EMBL" id="JABSTV010001255">
    <property type="protein sequence ID" value="KAH7935585.1"/>
    <property type="molecule type" value="Genomic_DNA"/>
</dbReference>
<dbReference type="GO" id="GO:0003824">
    <property type="term" value="F:catalytic activity"/>
    <property type="evidence" value="ECO:0007669"/>
    <property type="project" value="InterPro"/>
</dbReference>
<dbReference type="Proteomes" id="UP000821837">
    <property type="component" value="Unassembled WGS sequence"/>
</dbReference>
<feature type="compositionally biased region" description="Polar residues" evidence="1">
    <location>
        <begin position="393"/>
        <end position="403"/>
    </location>
</feature>
<evidence type="ECO:0000259" key="2">
    <source>
        <dbReference type="Pfam" id="PF14529"/>
    </source>
</evidence>
<dbReference type="Pfam" id="PF14529">
    <property type="entry name" value="Exo_endo_phos_2"/>
    <property type="match status" value="1"/>
</dbReference>
<feature type="region of interest" description="Disordered" evidence="1">
    <location>
        <begin position="373"/>
        <end position="403"/>
    </location>
</feature>
<reference evidence="3" key="2">
    <citation type="submission" date="2021-09" db="EMBL/GenBank/DDBJ databases">
        <authorList>
            <person name="Jia N."/>
            <person name="Wang J."/>
            <person name="Shi W."/>
            <person name="Du L."/>
            <person name="Sun Y."/>
            <person name="Zhan W."/>
            <person name="Jiang J."/>
            <person name="Wang Q."/>
            <person name="Zhang B."/>
            <person name="Ji P."/>
            <person name="Sakyi L.B."/>
            <person name="Cui X."/>
            <person name="Yuan T."/>
            <person name="Jiang B."/>
            <person name="Yang W."/>
            <person name="Lam T.T.-Y."/>
            <person name="Chang Q."/>
            <person name="Ding S."/>
            <person name="Wang X."/>
            <person name="Zhu J."/>
            <person name="Ruan X."/>
            <person name="Zhao L."/>
            <person name="Wei J."/>
            <person name="Que T."/>
            <person name="Du C."/>
            <person name="Cheng J."/>
            <person name="Dai P."/>
            <person name="Han X."/>
            <person name="Huang E."/>
            <person name="Gao Y."/>
            <person name="Liu J."/>
            <person name="Shao H."/>
            <person name="Ye R."/>
            <person name="Li L."/>
            <person name="Wei W."/>
            <person name="Wang X."/>
            <person name="Wang C."/>
            <person name="Huo Q."/>
            <person name="Li W."/>
            <person name="Guo W."/>
            <person name="Chen H."/>
            <person name="Chen S."/>
            <person name="Zhou L."/>
            <person name="Zhou L."/>
            <person name="Ni X."/>
            <person name="Tian J."/>
            <person name="Zhou Y."/>
            <person name="Sheng Y."/>
            <person name="Liu T."/>
            <person name="Pan Y."/>
            <person name="Xia L."/>
            <person name="Li J."/>
            <person name="Zhao F."/>
            <person name="Cao W."/>
        </authorList>
    </citation>
    <scope>NUCLEOTIDE SEQUENCE</scope>
    <source>
        <strain evidence="3">Rsan-2018</strain>
        <tissue evidence="3">Larvae</tissue>
    </source>
</reference>
<dbReference type="InterPro" id="IPR005135">
    <property type="entry name" value="Endo/exonuclease/phosphatase"/>
</dbReference>
<evidence type="ECO:0000313" key="3">
    <source>
        <dbReference type="EMBL" id="KAH7935585.1"/>
    </source>
</evidence>
<feature type="domain" description="Endonuclease/exonuclease/phosphatase" evidence="2">
    <location>
        <begin position="91"/>
        <end position="198"/>
    </location>
</feature>
<proteinExistence type="predicted"/>
<protein>
    <recommendedName>
        <fullName evidence="2">Endonuclease/exonuclease/phosphatase domain-containing protein</fullName>
    </recommendedName>
</protein>
<evidence type="ECO:0000313" key="4">
    <source>
        <dbReference type="Proteomes" id="UP000821837"/>
    </source>
</evidence>
<dbReference type="SUPFAM" id="SSF56219">
    <property type="entry name" value="DNase I-like"/>
    <property type="match status" value="1"/>
</dbReference>
<keyword evidence="4" id="KW-1185">Reference proteome</keyword>
<feature type="compositionally biased region" description="Low complexity" evidence="1">
    <location>
        <begin position="1"/>
        <end position="11"/>
    </location>
</feature>
<gene>
    <name evidence="3" type="ORF">HPB52_009993</name>
</gene>
<dbReference type="InterPro" id="IPR036691">
    <property type="entry name" value="Endo/exonu/phosph_ase_sf"/>
</dbReference>
<feature type="region of interest" description="Disordered" evidence="1">
    <location>
        <begin position="1"/>
        <end position="22"/>
    </location>
</feature>
<dbReference type="VEuPathDB" id="VectorBase:RSAN_053387"/>
<evidence type="ECO:0000256" key="1">
    <source>
        <dbReference type="SAM" id="MobiDB-lite"/>
    </source>
</evidence>
<accession>A0A9D4PB43</accession>
<comment type="caution">
    <text evidence="3">The sequence shown here is derived from an EMBL/GenBank/DDBJ whole genome shotgun (WGS) entry which is preliminary data.</text>
</comment>
<dbReference type="AlphaFoldDB" id="A0A9D4PB43"/>
<reference evidence="3" key="1">
    <citation type="journal article" date="2020" name="Cell">
        <title>Large-Scale Comparative Analyses of Tick Genomes Elucidate Their Genetic Diversity and Vector Capacities.</title>
        <authorList>
            <consortium name="Tick Genome and Microbiome Consortium (TIGMIC)"/>
            <person name="Jia N."/>
            <person name="Wang J."/>
            <person name="Shi W."/>
            <person name="Du L."/>
            <person name="Sun Y."/>
            <person name="Zhan W."/>
            <person name="Jiang J.F."/>
            <person name="Wang Q."/>
            <person name="Zhang B."/>
            <person name="Ji P."/>
            <person name="Bell-Sakyi L."/>
            <person name="Cui X.M."/>
            <person name="Yuan T.T."/>
            <person name="Jiang B.G."/>
            <person name="Yang W.F."/>
            <person name="Lam T.T."/>
            <person name="Chang Q.C."/>
            <person name="Ding S.J."/>
            <person name="Wang X.J."/>
            <person name="Zhu J.G."/>
            <person name="Ruan X.D."/>
            <person name="Zhao L."/>
            <person name="Wei J.T."/>
            <person name="Ye R.Z."/>
            <person name="Que T.C."/>
            <person name="Du C.H."/>
            <person name="Zhou Y.H."/>
            <person name="Cheng J.X."/>
            <person name="Dai P.F."/>
            <person name="Guo W.B."/>
            <person name="Han X.H."/>
            <person name="Huang E.J."/>
            <person name="Li L.F."/>
            <person name="Wei W."/>
            <person name="Gao Y.C."/>
            <person name="Liu J.Z."/>
            <person name="Shao H.Z."/>
            <person name="Wang X."/>
            <person name="Wang C.C."/>
            <person name="Yang T.C."/>
            <person name="Huo Q.B."/>
            <person name="Li W."/>
            <person name="Chen H.Y."/>
            <person name="Chen S.E."/>
            <person name="Zhou L.G."/>
            <person name="Ni X.B."/>
            <person name="Tian J.H."/>
            <person name="Sheng Y."/>
            <person name="Liu T."/>
            <person name="Pan Y.S."/>
            <person name="Xia L.Y."/>
            <person name="Li J."/>
            <person name="Zhao F."/>
            <person name="Cao W.C."/>
        </authorList>
    </citation>
    <scope>NUCLEOTIDE SEQUENCE</scope>
    <source>
        <strain evidence="3">Rsan-2018</strain>
    </source>
</reference>
<dbReference type="Gene3D" id="3.60.10.10">
    <property type="entry name" value="Endonuclease/exonuclease/phosphatase"/>
    <property type="match status" value="1"/>
</dbReference>
<name>A0A9D4PB43_RHISA</name>
<sequence>MKTPNGTRPPATNTPPAPDPRDQELRALRVEDTQHQAKLPSYRAVHSDSTSTPRVSTLIHSTLTYQQHKITSSTLCVLVEIIPTTLKTPPIFIANIYHSPGHAIATLDALLQRIHRIAGRNPLLIGGDFNSQHRDGLSVHHSTGSHLRLTTHNNFHTPTRIGNSVTMDTSPDLTLSRSLKDISWSPTQHTLGSDHYIIAIQMPHTPHRPRLLTHNLIHWDAIRSARRKLPSTRIEDIDDWVSSLLNDISAHTQHITTRSDTPTLDTCLAHLWEAHHSILERWKRQKHNRTLKRRLATLQTQITAHAEELCRSNWGQVCNSIAGNLSTKYAWHLLRHVIKPTNARTTSQHHIAHLFHNTTLFPDSFLDQLRTAHTAPGTSSPLPPYTGAPNEALDNNISEQEAA</sequence>